<evidence type="ECO:0000256" key="3">
    <source>
        <dbReference type="ARBA" id="ARBA00022692"/>
    </source>
</evidence>
<gene>
    <name evidence="15" type="ORF">FL583_23440</name>
</gene>
<evidence type="ECO:0000313" key="15">
    <source>
        <dbReference type="EMBL" id="TQS42647.1"/>
    </source>
</evidence>
<comment type="caution">
    <text evidence="15">The sequence shown here is derived from an EMBL/GenBank/DDBJ whole genome shotgun (WGS) entry which is preliminary data.</text>
</comment>
<dbReference type="CDD" id="cd06262">
    <property type="entry name" value="metallo-hydrolase-like_MBL-fold"/>
    <property type="match status" value="1"/>
</dbReference>
<evidence type="ECO:0000256" key="8">
    <source>
        <dbReference type="ARBA" id="ARBA00055053"/>
    </source>
</evidence>
<feature type="transmembrane region" description="Helical" evidence="12">
    <location>
        <begin position="95"/>
        <end position="114"/>
    </location>
</feature>
<dbReference type="SUPFAM" id="SSF90123">
    <property type="entry name" value="ABC transporter transmembrane region"/>
    <property type="match status" value="1"/>
</dbReference>
<dbReference type="PROSITE" id="PS50929">
    <property type="entry name" value="ABC_TM1F"/>
    <property type="match status" value="1"/>
</dbReference>
<keyword evidence="6 12" id="KW-1133">Transmembrane helix</keyword>
<dbReference type="InterPro" id="IPR039421">
    <property type="entry name" value="Type_1_exporter"/>
</dbReference>
<feature type="transmembrane region" description="Helical" evidence="12">
    <location>
        <begin position="257"/>
        <end position="274"/>
    </location>
</feature>
<evidence type="ECO:0000256" key="10">
    <source>
        <dbReference type="ARBA" id="ARBA00071747"/>
    </source>
</evidence>
<proteinExistence type="inferred from homology"/>
<dbReference type="GO" id="GO:0015421">
    <property type="term" value="F:ABC-type oligopeptide transporter activity"/>
    <property type="evidence" value="ECO:0007669"/>
    <property type="project" value="TreeGrafter"/>
</dbReference>
<organism evidence="15 16">
    <name type="scientific">Cryptosporangium phraense</name>
    <dbReference type="NCBI Taxonomy" id="2593070"/>
    <lineage>
        <taxon>Bacteria</taxon>
        <taxon>Bacillati</taxon>
        <taxon>Actinomycetota</taxon>
        <taxon>Actinomycetes</taxon>
        <taxon>Cryptosporangiales</taxon>
        <taxon>Cryptosporangiaceae</taxon>
        <taxon>Cryptosporangium</taxon>
    </lineage>
</organism>
<dbReference type="Gene3D" id="3.40.50.300">
    <property type="entry name" value="P-loop containing nucleotide triphosphate hydrolases"/>
    <property type="match status" value="1"/>
</dbReference>
<keyword evidence="16" id="KW-1185">Reference proteome</keyword>
<keyword evidence="3 12" id="KW-0812">Transmembrane</keyword>
<evidence type="ECO:0000256" key="2">
    <source>
        <dbReference type="ARBA" id="ARBA00022448"/>
    </source>
</evidence>
<dbReference type="PANTHER" id="PTHR43394">
    <property type="entry name" value="ATP-DEPENDENT PERMEASE MDL1, MITOCHONDRIAL"/>
    <property type="match status" value="1"/>
</dbReference>
<dbReference type="InterPro" id="IPR003593">
    <property type="entry name" value="AAA+_ATPase"/>
</dbReference>
<dbReference type="GO" id="GO:0005886">
    <property type="term" value="C:plasma membrane"/>
    <property type="evidence" value="ECO:0007669"/>
    <property type="project" value="UniProtKB-SubCell"/>
</dbReference>
<dbReference type="FunFam" id="3.40.50.300:FF:000287">
    <property type="entry name" value="Multidrug ABC transporter ATP-binding protein"/>
    <property type="match status" value="1"/>
</dbReference>
<feature type="transmembrane region" description="Helical" evidence="12">
    <location>
        <begin position="280"/>
        <end position="297"/>
    </location>
</feature>
<dbReference type="Gene3D" id="1.20.1560.10">
    <property type="entry name" value="ABC transporter type 1, transmembrane domain"/>
    <property type="match status" value="1"/>
</dbReference>
<dbReference type="Proteomes" id="UP000317982">
    <property type="component" value="Unassembled WGS sequence"/>
</dbReference>
<evidence type="ECO:0000256" key="9">
    <source>
        <dbReference type="ARBA" id="ARBA00061644"/>
    </source>
</evidence>
<evidence type="ECO:0000256" key="11">
    <source>
        <dbReference type="SAM" id="MobiDB-lite"/>
    </source>
</evidence>
<evidence type="ECO:0000313" key="16">
    <source>
        <dbReference type="Proteomes" id="UP000317982"/>
    </source>
</evidence>
<keyword evidence="4" id="KW-0547">Nucleotide-binding</keyword>
<feature type="region of interest" description="Disordered" evidence="11">
    <location>
        <begin position="1"/>
        <end position="74"/>
    </location>
</feature>
<name>A0A545AMT2_9ACTN</name>
<dbReference type="AlphaFoldDB" id="A0A545AMT2"/>
<evidence type="ECO:0000256" key="12">
    <source>
        <dbReference type="SAM" id="Phobius"/>
    </source>
</evidence>
<dbReference type="GO" id="GO:0016887">
    <property type="term" value="F:ATP hydrolysis activity"/>
    <property type="evidence" value="ECO:0007669"/>
    <property type="project" value="InterPro"/>
</dbReference>
<keyword evidence="5 15" id="KW-0067">ATP-binding</keyword>
<dbReference type="CDD" id="cd18547">
    <property type="entry name" value="ABC_6TM_Tm288_like"/>
    <property type="match status" value="1"/>
</dbReference>
<sequence length="699" mass="73903">MTAPSSNGSRPGGGPGGPPGAAGGPGGAAAGPGGPGGPGAATAVAVGERPTAARGPGGPAAGPGPARFMSGPGEKALDFKGSARRLLATLRPERPLMALGLFLAAVSVALSVTGPKILGHATDLIFAGVIGRQLPPGISKEQAVQSLRDRGDGTLADIVQGTNVVPGRGIDFDAVGRVLLIVLVIYLAASLFALLQGRVTTVVVQRVVYRLREDTQAKLSRLPLNYFDRQPRGEILSRVTNDIDNLAQTLQQTLSQVIISLLTIVGVLSLMIWISPLLAVIALITIPLSTFVAGRIGKRARPQFIGQWSTTGKLNGHVEEMFTGHTLVKAFGRQDEAREVFTAQNEALYQSSYRAQFISGLIQPAMMFIGNINYVLVAVVGALRVASGALTLGEVQAFIQYSRQFSQPLTQVASMANLLQSGVASAERVFALLDAVEQDPDPETPARPERVAGRVAFEHVSFRYSPDKPLIDDLSLSVEPGQTVAIVGPTGAGKTTLVNLLMRFYEVTGGRITLDGVDIATMDRADLRAATGMVLQDAWLFGGTIAENIAYGSRRDVGQAEIVAAAEATHVDHFVRTLPDGYDTVLDEEGSSVSAGERQLITIARAFLAEPAILILDEATSSVDTRTELLIQRAMNSLREGRTSFVIAHRLSTIRDADLILVMENGSIVEQGTHDSLLRSDGAYTRLYNAQFAQPVADV</sequence>
<feature type="compositionally biased region" description="Gly residues" evidence="11">
    <location>
        <begin position="10"/>
        <end position="39"/>
    </location>
</feature>
<comment type="function">
    <text evidence="8">ABC transporter involved in fatty acid import. Transmembrane domains (TMD) form a pore in the membrane and the ATP-binding domain (NBD) is responsible for energy generation.</text>
</comment>
<accession>A0A545AMT2</accession>
<dbReference type="PANTHER" id="PTHR43394:SF1">
    <property type="entry name" value="ATP-BINDING CASSETTE SUB-FAMILY B MEMBER 10, MITOCHONDRIAL"/>
    <property type="match status" value="1"/>
</dbReference>
<dbReference type="InterPro" id="IPR011527">
    <property type="entry name" value="ABC1_TM_dom"/>
</dbReference>
<protein>
    <recommendedName>
        <fullName evidence="10">Fatty acid ABC transporter ATP-binding/permease protein</fullName>
    </recommendedName>
</protein>
<evidence type="ECO:0000256" key="6">
    <source>
        <dbReference type="ARBA" id="ARBA00022989"/>
    </source>
</evidence>
<dbReference type="SMART" id="SM00382">
    <property type="entry name" value="AAA"/>
    <property type="match status" value="1"/>
</dbReference>
<dbReference type="Pfam" id="PF00664">
    <property type="entry name" value="ABC_membrane"/>
    <property type="match status" value="1"/>
</dbReference>
<reference evidence="15 16" key="1">
    <citation type="submission" date="2019-07" db="EMBL/GenBank/DDBJ databases">
        <title>Cryptosporangium phraense sp. nov., isolated from plant litter.</title>
        <authorList>
            <person name="Suriyachadkun C."/>
        </authorList>
    </citation>
    <scope>NUCLEOTIDE SEQUENCE [LARGE SCALE GENOMIC DNA]</scope>
    <source>
        <strain evidence="15 16">A-T 5661</strain>
    </source>
</reference>
<dbReference type="CDD" id="cd03254">
    <property type="entry name" value="ABCC_Glucan_exporter_like"/>
    <property type="match status" value="1"/>
</dbReference>
<comment type="similarity">
    <text evidence="9">Belongs to the ABC transporter superfamily. Lipid exporter (TC 3.A.1.106) family.</text>
</comment>
<dbReference type="PROSITE" id="PS00211">
    <property type="entry name" value="ABC_TRANSPORTER_1"/>
    <property type="match status" value="1"/>
</dbReference>
<dbReference type="SUPFAM" id="SSF52540">
    <property type="entry name" value="P-loop containing nucleoside triphosphate hydrolases"/>
    <property type="match status" value="1"/>
</dbReference>
<feature type="transmembrane region" description="Helical" evidence="12">
    <location>
        <begin position="174"/>
        <end position="195"/>
    </location>
</feature>
<dbReference type="PROSITE" id="PS50893">
    <property type="entry name" value="ABC_TRANSPORTER_2"/>
    <property type="match status" value="1"/>
</dbReference>
<evidence type="ECO:0000256" key="5">
    <source>
        <dbReference type="ARBA" id="ARBA00022840"/>
    </source>
</evidence>
<keyword evidence="7 12" id="KW-0472">Membrane</keyword>
<dbReference type="InParanoid" id="A0A545AMT2"/>
<evidence type="ECO:0000259" key="14">
    <source>
        <dbReference type="PROSITE" id="PS50929"/>
    </source>
</evidence>
<dbReference type="FunCoup" id="A0A545AMT2">
    <property type="interactions" value="297"/>
</dbReference>
<feature type="domain" description="ABC transporter" evidence="13">
    <location>
        <begin position="455"/>
        <end position="690"/>
    </location>
</feature>
<dbReference type="OrthoDB" id="9806127at2"/>
<dbReference type="InterPro" id="IPR017871">
    <property type="entry name" value="ABC_transporter-like_CS"/>
</dbReference>
<dbReference type="InterPro" id="IPR036640">
    <property type="entry name" value="ABC1_TM_sf"/>
</dbReference>
<dbReference type="Pfam" id="PF00005">
    <property type="entry name" value="ABC_tran"/>
    <property type="match status" value="1"/>
</dbReference>
<evidence type="ECO:0000256" key="4">
    <source>
        <dbReference type="ARBA" id="ARBA00022741"/>
    </source>
</evidence>
<comment type="subcellular location">
    <subcellularLocation>
        <location evidence="1">Cell membrane</location>
        <topology evidence="1">Multi-pass membrane protein</topology>
    </subcellularLocation>
</comment>
<dbReference type="InterPro" id="IPR027417">
    <property type="entry name" value="P-loop_NTPase"/>
</dbReference>
<dbReference type="EMBL" id="VIRS01000017">
    <property type="protein sequence ID" value="TQS42647.1"/>
    <property type="molecule type" value="Genomic_DNA"/>
</dbReference>
<evidence type="ECO:0000259" key="13">
    <source>
        <dbReference type="PROSITE" id="PS50893"/>
    </source>
</evidence>
<evidence type="ECO:0000256" key="7">
    <source>
        <dbReference type="ARBA" id="ARBA00023136"/>
    </source>
</evidence>
<feature type="domain" description="ABC transmembrane type-1" evidence="14">
    <location>
        <begin position="98"/>
        <end position="421"/>
    </location>
</feature>
<dbReference type="GO" id="GO:0005524">
    <property type="term" value="F:ATP binding"/>
    <property type="evidence" value="ECO:0007669"/>
    <property type="project" value="UniProtKB-KW"/>
</dbReference>
<keyword evidence="2" id="KW-0813">Transport</keyword>
<evidence type="ECO:0000256" key="1">
    <source>
        <dbReference type="ARBA" id="ARBA00004651"/>
    </source>
</evidence>
<dbReference type="InterPro" id="IPR003439">
    <property type="entry name" value="ABC_transporter-like_ATP-bd"/>
</dbReference>